<evidence type="ECO:0000256" key="1">
    <source>
        <dbReference type="PROSITE-ProRule" id="PRU00325"/>
    </source>
</evidence>
<evidence type="ECO:0000313" key="4">
    <source>
        <dbReference type="EMBL" id="CAB3406764.1"/>
    </source>
</evidence>
<dbReference type="PANTHER" id="PTHR22619">
    <property type="entry name" value="ZINC FINGER SWIM DOMAIN CONTAINING PROTEIN 4, 5, 6"/>
    <property type="match status" value="1"/>
</dbReference>
<keyword evidence="1" id="KW-0479">Metal-binding</keyword>
<keyword evidence="1" id="KW-0862">Zinc</keyword>
<name>A0A8S1EYQ2_9PELO</name>
<feature type="region of interest" description="Disordered" evidence="2">
    <location>
        <begin position="1"/>
        <end position="39"/>
    </location>
</feature>
<dbReference type="Proteomes" id="UP000494206">
    <property type="component" value="Unassembled WGS sequence"/>
</dbReference>
<feature type="compositionally biased region" description="Basic residues" evidence="2">
    <location>
        <begin position="592"/>
        <end position="607"/>
    </location>
</feature>
<feature type="region of interest" description="Disordered" evidence="2">
    <location>
        <begin position="741"/>
        <end position="760"/>
    </location>
</feature>
<dbReference type="GO" id="GO:0031462">
    <property type="term" value="C:Cul2-RING ubiquitin ligase complex"/>
    <property type="evidence" value="ECO:0007669"/>
    <property type="project" value="TreeGrafter"/>
</dbReference>
<feature type="domain" description="SWIM-type" evidence="3">
    <location>
        <begin position="211"/>
        <end position="247"/>
    </location>
</feature>
<proteinExistence type="predicted"/>
<dbReference type="OrthoDB" id="10013584at2759"/>
<feature type="compositionally biased region" description="Low complexity" evidence="2">
    <location>
        <begin position="1039"/>
        <end position="1049"/>
    </location>
</feature>
<gene>
    <name evidence="4" type="ORF">CBOVIS_LOCUS8788</name>
</gene>
<sequence>MSWPPDDERSFEDSERFEDDSQVSLDGSTDGSNQNWRDWSACPSSGEAIQPGLSCVVYRYQTPPERYSSASMSTVVAHKSDAVTTLAELAGKVCAEKWSFEQLEEMYHNICLARPGNLTLQMPSHTIPEKIFLSIIIHCFPTSPDDIRMYSTLANGTCDQFEFGSGIYQVGGVKDVSQTGFLLSANVLSACEENPNNRFPSSESQMSKDYFHVNVKVDRCKIVECTCECSLKSTWCRHVVALCLYRIRHKNTIKYNETIADAINSMSDYALRKLVQWHINEIPRKCIPGFQKLIDQIKDPKSEINQIDGAPDPTDGGHDPVPRYDFPDIADNIRKLLCKSCVPTPSVTCDVQYLSTTQHPTTVEWNSLIKPLRAREPEGMWNLLQMVREMLARNDNNSVALLRTITDECLTNTQVLLWWYETKLLQTGYWFQVTNSKMYAPTQTLAQFNCAQMCDEVVNLWRCVAMNPRATKDYRAQLAAYLENYHRTAVNRLRSVISGVTNEKLNQRNDATVLSNHQAQCMVQGIKNDDGQQLSSINMRFTLDCFPGFYPALQMCHYLCENSIDFGLPADAYFDVEAPNLSITVKMEAPKLRRSKKKKRRSRNHRRRYDEADDFADPILDPYQRQVFRVFKDRDENQRNEESTESGQESDVVQQQQQQQPCSSRGVTDLVEMDVNEVLAAAFWPLDPNETRFLKCEAYATHGYKDEAIERATNLIDYISESLKEQSEALKPPGKMQESFTKFSLSQDDKDSTSTDSDRVSNENSFVAKCNRFLATLERCLYIAKVLRNAPGTYKKVFEFLLNGLAAHWFPVMTKHQQIKIYYYETEFVAIMNQILGSIQIKTKPFEQMRAVAKLIIEKGNGSCGNVPPISLGQFLIDSLTSTDDSRQGPSREDEELSLHAALVLLGSTPSFSEPTYPIHYEAIRRQKNDLCIFLLARYKDVDDKLGLVLDKILDPSLHRMYTHHWSNAAYILERDPVYLKYHKFHERPIYPYRDPSEKKPLKPIDMDEEELRKLYGGNSRPAAAVSQKDRGSDEGMQSTSSSSSSSCSEAQCPPVPYAYGLTNRNMRTWITNFNGPVYPNGDPIVQKKKMKRRIVHQLNPISSATEAQVFHMHELARRVLAEAGGSQSSVVFAMGQNIIGSTHRKLHLCAVIIAVYAMGMHNRISPSWNTRTYSNWASWIASQVQDVGPMAMEMIRETWTSHFTPSEIAGISDKASLSADMQMRLEGCRLALSVLPYAHSLKDEEIIRALEKCREDSRQMLISGLTAMDTQAFRQTAPTKALFIAMNHWIDLSAEEEADAMRNGVDMYPYMQQPQQQQYYGQPAQGPYVYPADQARIHQSQSAPQLVPAEVPAEMPPPMAPDEFVTPLHTTYLLNAFHSGLRGLDRIALTSPEDRQVYLRYCQHPPHGEDINKLYMIASKLGLQHMLMFFNTAARTVHSPFLLHTFAKESTKYFPHRSFCPLPIPQRNVAPQSSMAAPMQLLPQQPPGFAAPPPRYSNVKFCAPGVISGLFVQNGYHLVTGELFERACEQYLIAIVNKMNNPRFGINDSEDMRSFLYEANECFKWIPGPMSKNLFDDFVRTFKKQKTYKKEIANVINAILNSLC</sequence>
<reference evidence="4 5" key="1">
    <citation type="submission" date="2020-04" db="EMBL/GenBank/DDBJ databases">
        <authorList>
            <person name="Laetsch R D."/>
            <person name="Stevens L."/>
            <person name="Kumar S."/>
            <person name="Blaxter L. M."/>
        </authorList>
    </citation>
    <scope>NUCLEOTIDE SEQUENCE [LARGE SCALE GENOMIC DNA]</scope>
</reference>
<feature type="compositionally biased region" description="Basic and acidic residues" evidence="2">
    <location>
        <begin position="1"/>
        <end position="14"/>
    </location>
</feature>
<feature type="compositionally biased region" description="Polar residues" evidence="2">
    <location>
        <begin position="22"/>
        <end position="37"/>
    </location>
</feature>
<dbReference type="InterPro" id="IPR007527">
    <property type="entry name" value="Znf_SWIM"/>
</dbReference>
<accession>A0A8S1EYQ2</accession>
<dbReference type="GO" id="GO:0008270">
    <property type="term" value="F:zinc ion binding"/>
    <property type="evidence" value="ECO:0007669"/>
    <property type="project" value="UniProtKB-KW"/>
</dbReference>
<organism evidence="4 5">
    <name type="scientific">Caenorhabditis bovis</name>
    <dbReference type="NCBI Taxonomy" id="2654633"/>
    <lineage>
        <taxon>Eukaryota</taxon>
        <taxon>Metazoa</taxon>
        <taxon>Ecdysozoa</taxon>
        <taxon>Nematoda</taxon>
        <taxon>Chromadorea</taxon>
        <taxon>Rhabditida</taxon>
        <taxon>Rhabditina</taxon>
        <taxon>Rhabditomorpha</taxon>
        <taxon>Rhabditoidea</taxon>
        <taxon>Rhabditidae</taxon>
        <taxon>Peloderinae</taxon>
        <taxon>Caenorhabditis</taxon>
    </lineage>
</organism>
<feature type="region of interest" description="Disordered" evidence="2">
    <location>
        <begin position="635"/>
        <end position="665"/>
    </location>
</feature>
<evidence type="ECO:0000313" key="5">
    <source>
        <dbReference type="Proteomes" id="UP000494206"/>
    </source>
</evidence>
<feature type="region of interest" description="Disordered" evidence="2">
    <location>
        <begin position="592"/>
        <end position="615"/>
    </location>
</feature>
<dbReference type="PANTHER" id="PTHR22619:SF1">
    <property type="entry name" value="ZINC FINGER SWIM DOMAIN-CONTAINING PROTEIN 8"/>
    <property type="match status" value="1"/>
</dbReference>
<feature type="compositionally biased region" description="Basic and acidic residues" evidence="2">
    <location>
        <begin position="747"/>
        <end position="760"/>
    </location>
</feature>
<dbReference type="Pfam" id="PF25572">
    <property type="entry name" value="TPR_ZSWIM8"/>
    <property type="match status" value="1"/>
</dbReference>
<dbReference type="PROSITE" id="PS50966">
    <property type="entry name" value="ZF_SWIM"/>
    <property type="match status" value="1"/>
</dbReference>
<evidence type="ECO:0000256" key="2">
    <source>
        <dbReference type="SAM" id="MobiDB-lite"/>
    </source>
</evidence>
<dbReference type="EMBL" id="CADEPM010000005">
    <property type="protein sequence ID" value="CAB3406764.1"/>
    <property type="molecule type" value="Genomic_DNA"/>
</dbReference>
<feature type="region of interest" description="Disordered" evidence="2">
    <location>
        <begin position="1016"/>
        <end position="1051"/>
    </location>
</feature>
<keyword evidence="5" id="KW-1185">Reference proteome</keyword>
<keyword evidence="1" id="KW-0863">Zinc-finger</keyword>
<protein>
    <recommendedName>
        <fullName evidence="3">SWIM-type domain-containing protein</fullName>
    </recommendedName>
</protein>
<evidence type="ECO:0000259" key="3">
    <source>
        <dbReference type="PROSITE" id="PS50966"/>
    </source>
</evidence>
<dbReference type="Pfam" id="PF04434">
    <property type="entry name" value="SWIM"/>
    <property type="match status" value="1"/>
</dbReference>
<dbReference type="InterPro" id="IPR057945">
    <property type="entry name" value="TPR_ZSWIM8"/>
</dbReference>
<comment type="caution">
    <text evidence="4">The sequence shown here is derived from an EMBL/GenBank/DDBJ whole genome shotgun (WGS) entry which is preliminary data.</text>
</comment>